<feature type="non-terminal residue" evidence="1">
    <location>
        <position position="1"/>
    </location>
</feature>
<protein>
    <submittedName>
        <fullName evidence="1">Uncharacterized protein</fullName>
    </submittedName>
</protein>
<accession>X1V1H8</accession>
<name>X1V1H8_9ZZZZ</name>
<organism evidence="1">
    <name type="scientific">marine sediment metagenome</name>
    <dbReference type="NCBI Taxonomy" id="412755"/>
    <lineage>
        <taxon>unclassified sequences</taxon>
        <taxon>metagenomes</taxon>
        <taxon>ecological metagenomes</taxon>
    </lineage>
</organism>
<reference evidence="1" key="1">
    <citation type="journal article" date="2014" name="Front. Microbiol.">
        <title>High frequency of phylogenetically diverse reductive dehalogenase-homologous genes in deep subseafloor sedimentary metagenomes.</title>
        <authorList>
            <person name="Kawai M."/>
            <person name="Futagami T."/>
            <person name="Toyoda A."/>
            <person name="Takaki Y."/>
            <person name="Nishi S."/>
            <person name="Hori S."/>
            <person name="Arai W."/>
            <person name="Tsubouchi T."/>
            <person name="Morono Y."/>
            <person name="Uchiyama I."/>
            <person name="Ito T."/>
            <person name="Fujiyama A."/>
            <person name="Inagaki F."/>
            <person name="Takami H."/>
        </authorList>
    </citation>
    <scope>NUCLEOTIDE SEQUENCE</scope>
    <source>
        <strain evidence="1">Expedition CK06-06</strain>
    </source>
</reference>
<evidence type="ECO:0000313" key="1">
    <source>
        <dbReference type="EMBL" id="GAJ23628.1"/>
    </source>
</evidence>
<sequence length="101" mass="10950">GTEFLVHTENASASGFTEVLVADGTVNVKMNVKLPSEADASSAMRALLKKLEKGVKVREGFKLEISEEKVADINYSIAGMVKEKVIEGSEINRLKQEALLV</sequence>
<dbReference type="AlphaFoldDB" id="X1V1H8"/>
<proteinExistence type="predicted"/>
<feature type="non-terminal residue" evidence="1">
    <location>
        <position position="101"/>
    </location>
</feature>
<comment type="caution">
    <text evidence="1">The sequence shown here is derived from an EMBL/GenBank/DDBJ whole genome shotgun (WGS) entry which is preliminary data.</text>
</comment>
<dbReference type="EMBL" id="BARW01041297">
    <property type="protein sequence ID" value="GAJ23628.1"/>
    <property type="molecule type" value="Genomic_DNA"/>
</dbReference>
<gene>
    <name evidence="1" type="ORF">S12H4_61927</name>
</gene>